<dbReference type="OrthoDB" id="17458at2759"/>
<dbReference type="Pfam" id="PF00753">
    <property type="entry name" value="Lactamase_B"/>
    <property type="match status" value="1"/>
</dbReference>
<dbReference type="KEGG" id="bfo:118424151"/>
<dbReference type="InterPro" id="IPR001279">
    <property type="entry name" value="Metallo-B-lactamas"/>
</dbReference>
<dbReference type="SMART" id="SM00849">
    <property type="entry name" value="Lactamase_B"/>
    <property type="match status" value="1"/>
</dbReference>
<proteinExistence type="predicted"/>
<dbReference type="Gene3D" id="3.60.15.10">
    <property type="entry name" value="Ribonuclease Z/Hydroxyacylglutathione hydrolase-like"/>
    <property type="match status" value="1"/>
</dbReference>
<gene>
    <name evidence="3" type="primary">LOC118424151</name>
</gene>
<sequence length="369" mass="41135">MVQSLVEFLILVAAKRVGKHNLTSGLADDTPSQKVNSLIFVLPGYLWHVRAIHVPVLITRQCSFILSGESIPSQCSRELMRRDLVTMATDDQWFSARQVAEGVHLVRERFYHSGNQANIWVVQGTEQDVVVDTGLGIQNLRGFLEEQELIGNKPTLAVATHVHFDHSGGLYQFPEVAIHKNEVEALENGNNYETVTFVSDSEIVPPPTRKWKASNYRVRATKVTRVLEEGDVINLGDRRLQVLHVPGHSRGSIVLHDQVNRQLFSGDTVYMGSLIDWLPYSCVSDYVQSCRRLQTLAPDIDTVFPGHFETFSGQLLENMLTDYINSAGVFHRATAGVIGVLSGVVLRGRNTNNIPAKCCFYGCCCHCCV</sequence>
<dbReference type="PANTHER" id="PTHR42951">
    <property type="entry name" value="METALLO-BETA-LACTAMASE DOMAIN-CONTAINING"/>
    <property type="match status" value="1"/>
</dbReference>
<dbReference type="PANTHER" id="PTHR42951:SF4">
    <property type="entry name" value="ACYL-COENZYME A THIOESTERASE MBLAC2"/>
    <property type="match status" value="1"/>
</dbReference>
<evidence type="ECO:0000259" key="1">
    <source>
        <dbReference type="SMART" id="SM00849"/>
    </source>
</evidence>
<protein>
    <submittedName>
        <fullName evidence="3">Metallo-beta-lactamase domain-containing protein 2-like isoform X1</fullName>
    </submittedName>
</protein>
<dbReference type="CDD" id="cd07712">
    <property type="entry name" value="MBLAC2-like_MBL-fold"/>
    <property type="match status" value="1"/>
</dbReference>
<feature type="domain" description="Metallo-beta-lactamase" evidence="1">
    <location>
        <begin position="116"/>
        <end position="307"/>
    </location>
</feature>
<dbReference type="GeneID" id="118424151"/>
<evidence type="ECO:0000313" key="2">
    <source>
        <dbReference type="Proteomes" id="UP000001554"/>
    </source>
</evidence>
<organism evidence="2 3">
    <name type="scientific">Branchiostoma floridae</name>
    <name type="common">Florida lancelet</name>
    <name type="synonym">Amphioxus</name>
    <dbReference type="NCBI Taxonomy" id="7739"/>
    <lineage>
        <taxon>Eukaryota</taxon>
        <taxon>Metazoa</taxon>
        <taxon>Chordata</taxon>
        <taxon>Cephalochordata</taxon>
        <taxon>Leptocardii</taxon>
        <taxon>Amphioxiformes</taxon>
        <taxon>Branchiostomatidae</taxon>
        <taxon>Branchiostoma</taxon>
    </lineage>
</organism>
<evidence type="ECO:0000313" key="3">
    <source>
        <dbReference type="RefSeq" id="XP_035688567.1"/>
    </source>
</evidence>
<dbReference type="RefSeq" id="XP_035688567.1">
    <property type="nucleotide sequence ID" value="XM_035832674.1"/>
</dbReference>
<reference evidence="3" key="2">
    <citation type="submission" date="2025-08" db="UniProtKB">
        <authorList>
            <consortium name="RefSeq"/>
        </authorList>
    </citation>
    <scope>IDENTIFICATION</scope>
    <source>
        <strain evidence="3">S238N-H82</strain>
        <tissue evidence="3">Testes</tissue>
    </source>
</reference>
<reference evidence="2" key="1">
    <citation type="journal article" date="2020" name="Nat. Ecol. Evol.">
        <title>Deeply conserved synteny resolves early events in vertebrate evolution.</title>
        <authorList>
            <person name="Simakov O."/>
            <person name="Marletaz F."/>
            <person name="Yue J.X."/>
            <person name="O'Connell B."/>
            <person name="Jenkins J."/>
            <person name="Brandt A."/>
            <person name="Calef R."/>
            <person name="Tung C.H."/>
            <person name="Huang T.K."/>
            <person name="Schmutz J."/>
            <person name="Satoh N."/>
            <person name="Yu J.K."/>
            <person name="Putnam N.H."/>
            <person name="Green R.E."/>
            <person name="Rokhsar D.S."/>
        </authorList>
    </citation>
    <scope>NUCLEOTIDE SEQUENCE [LARGE SCALE GENOMIC DNA]</scope>
    <source>
        <strain evidence="2">S238N-H82</strain>
    </source>
</reference>
<dbReference type="InterPro" id="IPR036866">
    <property type="entry name" value="RibonucZ/Hydroxyglut_hydro"/>
</dbReference>
<keyword evidence="2" id="KW-1185">Reference proteome</keyword>
<dbReference type="Proteomes" id="UP000001554">
    <property type="component" value="Chromosome 10"/>
</dbReference>
<dbReference type="SUPFAM" id="SSF56281">
    <property type="entry name" value="Metallo-hydrolase/oxidoreductase"/>
    <property type="match status" value="1"/>
</dbReference>
<dbReference type="AlphaFoldDB" id="A0A9J7LSP6"/>
<name>A0A9J7LSP6_BRAFL</name>
<accession>A0A9J7LSP6</accession>
<dbReference type="InterPro" id="IPR050855">
    <property type="entry name" value="NDM-1-like"/>
</dbReference>